<dbReference type="AlphaFoldDB" id="A0A1D2NAS1"/>
<organism evidence="12 13">
    <name type="scientific">Orchesella cincta</name>
    <name type="common">Springtail</name>
    <name type="synonym">Podura cincta</name>
    <dbReference type="NCBI Taxonomy" id="48709"/>
    <lineage>
        <taxon>Eukaryota</taxon>
        <taxon>Metazoa</taxon>
        <taxon>Ecdysozoa</taxon>
        <taxon>Arthropoda</taxon>
        <taxon>Hexapoda</taxon>
        <taxon>Collembola</taxon>
        <taxon>Entomobryomorpha</taxon>
        <taxon>Entomobryoidea</taxon>
        <taxon>Orchesellidae</taxon>
        <taxon>Orchesellinae</taxon>
        <taxon>Orchesella</taxon>
    </lineage>
</organism>
<dbReference type="GO" id="GO:0005930">
    <property type="term" value="C:axoneme"/>
    <property type="evidence" value="ECO:0007669"/>
    <property type="project" value="TreeGrafter"/>
</dbReference>
<comment type="similarity">
    <text evidence="9">Belongs to the flagellar radial spoke RSP9 family.</text>
</comment>
<evidence type="ECO:0000256" key="7">
    <source>
        <dbReference type="ARBA" id="ARBA00023273"/>
    </source>
</evidence>
<evidence type="ECO:0000256" key="3">
    <source>
        <dbReference type="ARBA" id="ARBA00022794"/>
    </source>
</evidence>
<keyword evidence="3" id="KW-0970">Cilium biogenesis/degradation</keyword>
<reference evidence="12 13" key="1">
    <citation type="journal article" date="2016" name="Genome Biol. Evol.">
        <title>Gene Family Evolution Reflects Adaptation to Soil Environmental Stressors in the Genome of the Collembolan Orchesella cincta.</title>
        <authorList>
            <person name="Faddeeva-Vakhrusheva A."/>
            <person name="Derks M.F."/>
            <person name="Anvar S.Y."/>
            <person name="Agamennone V."/>
            <person name="Suring W."/>
            <person name="Smit S."/>
            <person name="van Straalen N.M."/>
            <person name="Roelofs D."/>
        </authorList>
    </citation>
    <scope>NUCLEOTIDE SEQUENCE [LARGE SCALE GENOMIC DNA]</scope>
    <source>
        <tissue evidence="12">Mixed pool</tissue>
    </source>
</reference>
<name>A0A1D2NAS1_ORCCI</name>
<keyword evidence="6" id="KW-0206">Cytoskeleton</keyword>
<keyword evidence="4" id="KW-0282">Flagellum</keyword>
<dbReference type="STRING" id="48709.A0A1D2NAS1"/>
<dbReference type="GO" id="GO:0060294">
    <property type="term" value="P:cilium movement involved in cell motility"/>
    <property type="evidence" value="ECO:0007669"/>
    <property type="project" value="TreeGrafter"/>
</dbReference>
<accession>A0A1D2NAS1</accession>
<proteinExistence type="inferred from homology"/>
<dbReference type="GO" id="GO:0035082">
    <property type="term" value="P:axoneme assembly"/>
    <property type="evidence" value="ECO:0007669"/>
    <property type="project" value="InterPro"/>
</dbReference>
<dbReference type="OMA" id="TFYHVPN"/>
<evidence type="ECO:0000256" key="5">
    <source>
        <dbReference type="ARBA" id="ARBA00023069"/>
    </source>
</evidence>
<evidence type="ECO:0000313" key="12">
    <source>
        <dbReference type="EMBL" id="ODN02352.1"/>
    </source>
</evidence>
<dbReference type="PANTHER" id="PTHR22069:SF0">
    <property type="entry name" value="RADIAL SPOKE HEAD PROTEIN 9 HOMOLOG"/>
    <property type="match status" value="1"/>
</dbReference>
<sequence length="329" mass="37320">MDWKSLNFAMDYLASSGTVFSVEQRLATQAALTMLQQENQFKQVHFIGKIQGTENDYWLVCGIGNDFLKDRTYFYSNNPGMDWVMLPQPADDTMELGLACRGHFVGDPTADSETEICPDNADEINDGEDWVTIKEEERLSATVMAIMNECAVVPRGALIKNANGLVYENKTFEGLPKLEASQFHSYYHVRRPENPWDRNIVVRADYNLSLDFLDSIACDSPVGCWSIQIDQLESTATLRSLYWPGFVGFHQLDAPRHGWLYIGTGKKNWDVPFMILPPPERLKISVVEGGEFQYEEFKGEDENETDAMAGLYSGNANEEQQAEEFDEID</sequence>
<keyword evidence="2" id="KW-0963">Cytoplasm</keyword>
<comment type="subcellular location">
    <subcellularLocation>
        <location evidence="8">Cell projection</location>
        <location evidence="8">Kinocilium</location>
    </subcellularLocation>
    <subcellularLocation>
        <location evidence="1">Cytoplasm</location>
        <location evidence="1">Cytoskeleton</location>
        <location evidence="1">Flagellum axoneme</location>
    </subcellularLocation>
</comment>
<keyword evidence="7" id="KW-0966">Cell projection</keyword>
<dbReference type="InterPro" id="IPR055316">
    <property type="entry name" value="RSP9"/>
</dbReference>
<comment type="caution">
    <text evidence="12">The sequence shown here is derived from an EMBL/GenBank/DDBJ whole genome shotgun (WGS) entry which is preliminary data.</text>
</comment>
<feature type="compositionally biased region" description="Acidic residues" evidence="11">
    <location>
        <begin position="320"/>
        <end position="329"/>
    </location>
</feature>
<feature type="region of interest" description="Disordered" evidence="11">
    <location>
        <begin position="296"/>
        <end position="329"/>
    </location>
</feature>
<dbReference type="PANTHER" id="PTHR22069">
    <property type="entry name" value="MITOCHONDRIAL RIBOSOMAL PROTEIN S18"/>
    <property type="match status" value="1"/>
</dbReference>
<dbReference type="OrthoDB" id="10258956at2759"/>
<evidence type="ECO:0000313" key="13">
    <source>
        <dbReference type="Proteomes" id="UP000094527"/>
    </source>
</evidence>
<gene>
    <name evidence="12" type="ORF">Ocin01_04351</name>
</gene>
<dbReference type="EMBL" id="LJIJ01000115">
    <property type="protein sequence ID" value="ODN02352.1"/>
    <property type="molecule type" value="Genomic_DNA"/>
</dbReference>
<protein>
    <recommendedName>
        <fullName evidence="10">Radial spoke head protein 9 homolog</fullName>
    </recommendedName>
</protein>
<evidence type="ECO:0000256" key="4">
    <source>
        <dbReference type="ARBA" id="ARBA00022846"/>
    </source>
</evidence>
<evidence type="ECO:0000256" key="8">
    <source>
        <dbReference type="ARBA" id="ARBA00037822"/>
    </source>
</evidence>
<dbReference type="GO" id="GO:0044458">
    <property type="term" value="P:motile cilium assembly"/>
    <property type="evidence" value="ECO:0007669"/>
    <property type="project" value="TreeGrafter"/>
</dbReference>
<evidence type="ECO:0000256" key="9">
    <source>
        <dbReference type="ARBA" id="ARBA00038319"/>
    </source>
</evidence>
<evidence type="ECO:0000256" key="6">
    <source>
        <dbReference type="ARBA" id="ARBA00023212"/>
    </source>
</evidence>
<evidence type="ECO:0000256" key="1">
    <source>
        <dbReference type="ARBA" id="ARBA00004611"/>
    </source>
</evidence>
<evidence type="ECO:0000256" key="10">
    <source>
        <dbReference type="ARBA" id="ARBA00041080"/>
    </source>
</evidence>
<dbReference type="Proteomes" id="UP000094527">
    <property type="component" value="Unassembled WGS sequence"/>
</dbReference>
<dbReference type="GO" id="GO:0060091">
    <property type="term" value="C:kinocilium"/>
    <property type="evidence" value="ECO:0007669"/>
    <property type="project" value="UniProtKB-SubCell"/>
</dbReference>
<keyword evidence="13" id="KW-1185">Reference proteome</keyword>
<evidence type="ECO:0000256" key="11">
    <source>
        <dbReference type="SAM" id="MobiDB-lite"/>
    </source>
</evidence>
<keyword evidence="5" id="KW-0969">Cilium</keyword>
<evidence type="ECO:0000256" key="2">
    <source>
        <dbReference type="ARBA" id="ARBA00022490"/>
    </source>
</evidence>